<dbReference type="Pfam" id="PF13403">
    <property type="entry name" value="Hint_2"/>
    <property type="match status" value="1"/>
</dbReference>
<proteinExistence type="predicted"/>
<protein>
    <submittedName>
        <fullName evidence="2">Hint domain-containing protein</fullName>
    </submittedName>
</protein>
<keyword evidence="3" id="KW-1185">Reference proteome</keyword>
<sequence>MTDFEIFSGGSTTYTDTTPNGGVVIDFAVLDNSFSVQVNGVDLFVGGPTGAENELQFQTPGTSGQTVRFADGDIYGTDTPQIWQLENSDGSPVVKIEINPDGTIALYGVKADDGTLVPLELVNGLSVNTAAIAAAWDDTGSNTIVIDQIVTGPTVAAGEIIDVPCFASGTLIETAQGHVRVENLSTGDKVLTHDQGYHPIRWIGSCYVSGVQLADQPRLRPILIRADALGAGYPKHDLIVSPQHRVLVSSAIAMRMFGRKEVLVPAKKLLPLDGITALDDMPNGVTYWHVLFDDHQVIWSNGAPTESLFTGPEALKALSHHARQEIETLFPEICKPDFEPVSAHYIPLTGKRVKKLVTRHQMNNKPLYDVTHQG</sequence>
<dbReference type="EMBL" id="CP150951">
    <property type="protein sequence ID" value="WZC48135.1"/>
    <property type="molecule type" value="Genomic_DNA"/>
</dbReference>
<feature type="domain" description="Hedgehog/Intein (Hint)" evidence="1">
    <location>
        <begin position="164"/>
        <end position="311"/>
    </location>
</feature>
<dbReference type="RefSeq" id="WP_341366254.1">
    <property type="nucleotide sequence ID" value="NZ_CP150951.2"/>
</dbReference>
<reference evidence="3" key="1">
    <citation type="submission" date="2024-04" db="EMBL/GenBank/DDBJ databases">
        <title>Phylogenomic analyses of a clade within the roseobacter group suggest taxonomic reassignments of species of the genera Aestuariivita, Citreicella, Loktanella, Nautella, Pelagibaca, Ruegeria, Thalassobius, Thiobacimonas and Tropicibacter, and the proposal o.</title>
        <authorList>
            <person name="Jeon C.O."/>
        </authorList>
    </citation>
    <scope>NUCLEOTIDE SEQUENCE [LARGE SCALE GENOMIC DNA]</scope>
    <source>
        <strain evidence="3">BS5-3</strain>
    </source>
</reference>
<accession>A0ABZ2V464</accession>
<dbReference type="InterPro" id="IPR036844">
    <property type="entry name" value="Hint_dom_sf"/>
</dbReference>
<organism evidence="2 3">
    <name type="scientific">Yoonia phaeophyticola</name>
    <dbReference type="NCBI Taxonomy" id="3137369"/>
    <lineage>
        <taxon>Bacteria</taxon>
        <taxon>Pseudomonadati</taxon>
        <taxon>Pseudomonadota</taxon>
        <taxon>Alphaproteobacteria</taxon>
        <taxon>Rhodobacterales</taxon>
        <taxon>Paracoccaceae</taxon>
        <taxon>Yoonia</taxon>
    </lineage>
</organism>
<dbReference type="InterPro" id="IPR028992">
    <property type="entry name" value="Hedgehog/Intein_dom"/>
</dbReference>
<dbReference type="Proteomes" id="UP001440612">
    <property type="component" value="Chromosome"/>
</dbReference>
<name>A0ABZ2V464_9RHOB</name>
<evidence type="ECO:0000259" key="1">
    <source>
        <dbReference type="Pfam" id="PF13403"/>
    </source>
</evidence>
<gene>
    <name evidence="2" type="ORF">AABB29_14820</name>
</gene>
<evidence type="ECO:0000313" key="3">
    <source>
        <dbReference type="Proteomes" id="UP001440612"/>
    </source>
</evidence>
<evidence type="ECO:0000313" key="2">
    <source>
        <dbReference type="EMBL" id="WZC48135.1"/>
    </source>
</evidence>
<dbReference type="Gene3D" id="2.170.16.10">
    <property type="entry name" value="Hedgehog/Intein (Hint) domain"/>
    <property type="match status" value="1"/>
</dbReference>
<dbReference type="SUPFAM" id="SSF51294">
    <property type="entry name" value="Hedgehog/intein (Hint) domain"/>
    <property type="match status" value="1"/>
</dbReference>